<dbReference type="Proteomes" id="UP000440096">
    <property type="component" value="Unassembled WGS sequence"/>
</dbReference>
<dbReference type="RefSeq" id="WP_154760115.1">
    <property type="nucleotide sequence ID" value="NZ_WMBA01000058.1"/>
</dbReference>
<accession>A0A6N7Z8Q3</accession>
<dbReference type="SUPFAM" id="SSF53474">
    <property type="entry name" value="alpha/beta-Hydrolases"/>
    <property type="match status" value="1"/>
</dbReference>
<dbReference type="GO" id="GO:0016787">
    <property type="term" value="F:hydrolase activity"/>
    <property type="evidence" value="ECO:0007669"/>
    <property type="project" value="UniProtKB-KW"/>
</dbReference>
<evidence type="ECO:0000313" key="2">
    <source>
        <dbReference type="Proteomes" id="UP000440096"/>
    </source>
</evidence>
<evidence type="ECO:0000313" key="1">
    <source>
        <dbReference type="EMBL" id="MTD58010.1"/>
    </source>
</evidence>
<proteinExistence type="predicted"/>
<sequence length="371" mass="40053">MSLHRLVTHDGAAVDGVLRRLPGSRTVVSLMHPRSDQTHHGVISTLLEAGFSVWTQTSRSPNSDVNLLHELALVDYARGQEFLRVDAGFETVASLGHSSGGALAASYHQQAGLPRPERIAYLPSGRHVPLATTVMPAVDLAIFLAAHPGQGQVLQRYIDPSVAEEADRLSTVPDLDMYSERNGFRPPPEPTRYSAEFLARYRIAQQARVARIDAAAWRMIETSSGATLIITYRTDADPAMVDLSIDPNGRVYGSLFGARPDLSNYGLPGFARILTAEAWLSSWSANVSRAKFSECARGVQAPTLFLEFDADTGCLPHEADQLVMALASTDVTRGHIEGNHYGLDASGQPTGLVMAAEAAAVWLDNQLGGTR</sequence>
<name>A0A6N7Z8Q3_9PSEU</name>
<dbReference type="InterPro" id="IPR029058">
    <property type="entry name" value="AB_hydrolase_fold"/>
</dbReference>
<dbReference type="AlphaFoldDB" id="A0A6N7Z8Q3"/>
<keyword evidence="1" id="KW-0378">Hydrolase</keyword>
<comment type="caution">
    <text evidence="1">The sequence shown here is derived from an EMBL/GenBank/DDBJ whole genome shotgun (WGS) entry which is preliminary data.</text>
</comment>
<gene>
    <name evidence="1" type="ORF">GKO32_29120</name>
</gene>
<dbReference type="EMBL" id="WMBA01000058">
    <property type="protein sequence ID" value="MTD58010.1"/>
    <property type="molecule type" value="Genomic_DNA"/>
</dbReference>
<organism evidence="1 2">
    <name type="scientific">Amycolatopsis pithecellobii</name>
    <dbReference type="NCBI Taxonomy" id="664692"/>
    <lineage>
        <taxon>Bacteria</taxon>
        <taxon>Bacillati</taxon>
        <taxon>Actinomycetota</taxon>
        <taxon>Actinomycetes</taxon>
        <taxon>Pseudonocardiales</taxon>
        <taxon>Pseudonocardiaceae</taxon>
        <taxon>Amycolatopsis</taxon>
    </lineage>
</organism>
<dbReference type="Gene3D" id="3.40.50.1820">
    <property type="entry name" value="alpha/beta hydrolase"/>
    <property type="match status" value="1"/>
</dbReference>
<protein>
    <submittedName>
        <fullName evidence="1">Alpha/beta hydrolase</fullName>
    </submittedName>
</protein>
<reference evidence="1 2" key="1">
    <citation type="submission" date="2019-11" db="EMBL/GenBank/DDBJ databases">
        <title>Draft genome of Amycolatopsis RM579.</title>
        <authorList>
            <person name="Duangmal K."/>
            <person name="Mingma R."/>
        </authorList>
    </citation>
    <scope>NUCLEOTIDE SEQUENCE [LARGE SCALE GENOMIC DNA]</scope>
    <source>
        <strain evidence="1 2">RM579</strain>
    </source>
</reference>
<dbReference type="OrthoDB" id="2062670at2"/>
<keyword evidence="2" id="KW-1185">Reference proteome</keyword>